<feature type="region of interest" description="Disordered" evidence="12">
    <location>
        <begin position="1"/>
        <end position="53"/>
    </location>
</feature>
<gene>
    <name evidence="14" type="ORF">LARSCL_LOCUS16519</name>
</gene>
<dbReference type="EMBL" id="CAXIEN010000265">
    <property type="protein sequence ID" value="CAL1290487.1"/>
    <property type="molecule type" value="Genomic_DNA"/>
</dbReference>
<organism evidence="14 15">
    <name type="scientific">Larinioides sclopetarius</name>
    <dbReference type="NCBI Taxonomy" id="280406"/>
    <lineage>
        <taxon>Eukaryota</taxon>
        <taxon>Metazoa</taxon>
        <taxon>Ecdysozoa</taxon>
        <taxon>Arthropoda</taxon>
        <taxon>Chelicerata</taxon>
        <taxon>Arachnida</taxon>
        <taxon>Araneae</taxon>
        <taxon>Araneomorphae</taxon>
        <taxon>Entelegynae</taxon>
        <taxon>Araneoidea</taxon>
        <taxon>Araneidae</taxon>
        <taxon>Larinioides</taxon>
    </lineage>
</organism>
<evidence type="ECO:0000313" key="14">
    <source>
        <dbReference type="EMBL" id="CAL1290487.1"/>
    </source>
</evidence>
<dbReference type="PROSITE" id="PS50294">
    <property type="entry name" value="WD_REPEATS_REGION"/>
    <property type="match status" value="1"/>
</dbReference>
<evidence type="ECO:0000256" key="7">
    <source>
        <dbReference type="ARBA" id="ARBA00023125"/>
    </source>
</evidence>
<dbReference type="InterPro" id="IPR001680">
    <property type="entry name" value="WD40_rpt"/>
</dbReference>
<evidence type="ECO:0000259" key="13">
    <source>
        <dbReference type="Pfam" id="PF12894"/>
    </source>
</evidence>
<dbReference type="Pfam" id="PF00400">
    <property type="entry name" value="WD40"/>
    <property type="match status" value="1"/>
</dbReference>
<evidence type="ECO:0000256" key="10">
    <source>
        <dbReference type="ARBA" id="ARBA00031670"/>
    </source>
</evidence>
<evidence type="ECO:0000256" key="1">
    <source>
        <dbReference type="ARBA" id="ARBA00004123"/>
    </source>
</evidence>
<proteinExistence type="inferred from homology"/>
<keyword evidence="3 11" id="KW-0853">WD repeat</keyword>
<feature type="domain" description="Anaphase-promoting complex subunit 4-like WD40" evidence="13">
    <location>
        <begin position="212"/>
        <end position="276"/>
    </location>
</feature>
<evidence type="ECO:0000256" key="2">
    <source>
        <dbReference type="ARBA" id="ARBA00005434"/>
    </source>
</evidence>
<keyword evidence="8" id="KW-0234">DNA repair</keyword>
<sequence length="445" mass="49731">MAAEKRNSKQKTSNRSGTSSSESVNQKLRCKRKVESNSESVKNKHSSSKNNCVPIYGKEKPEHFIQSFDFSPLNYIKHFPLGQCSVLNLRKYAETFIINDISRNKIPITLNPFERRVTAITWHPKYSQIAAVGSKGGELSLYNLNKPGSNFIPGIGPGGSIVGLKFHQDDPSLVYTASITGDVRVDDFDGRRGKILDSTGCFTDWFSSLDVCYERKLLLYGNTSGKVYLKSVQGQKVWSESKCLHKKKVTHVEFSAPDPNIFVTASIDHSVKLWDIRMIGDSELKPNPICEFVHLKGVNSAYFSPTNRHSLLTTDQNDEIRVYKSSIWNDKLIINHPHRQFQHLTPIKATWHPLEDIVVVGRYPTSSDDNPVRCIDFFDGSTGKLLHRLRSPTGGILSLNAFNISGDCLASGTGSTVVFWKDKDVFDGPAFQKSVLSVQNGTSLI</sequence>
<dbReference type="GO" id="GO:0005634">
    <property type="term" value="C:nucleus"/>
    <property type="evidence" value="ECO:0007669"/>
    <property type="project" value="UniProtKB-SubCell"/>
</dbReference>
<dbReference type="SUPFAM" id="SSF50978">
    <property type="entry name" value="WD40 repeat-like"/>
    <property type="match status" value="1"/>
</dbReference>
<dbReference type="PANTHER" id="PTHR15169">
    <property type="entry name" value="DAMAGE-SPECIFIC DNA BINDING PROTEIN 2"/>
    <property type="match status" value="1"/>
</dbReference>
<feature type="compositionally biased region" description="Low complexity" evidence="12">
    <location>
        <begin position="13"/>
        <end position="23"/>
    </location>
</feature>
<dbReference type="InterPro" id="IPR015943">
    <property type="entry name" value="WD40/YVTN_repeat-like_dom_sf"/>
</dbReference>
<dbReference type="GO" id="GO:0006281">
    <property type="term" value="P:DNA repair"/>
    <property type="evidence" value="ECO:0007669"/>
    <property type="project" value="UniProtKB-KW"/>
</dbReference>
<evidence type="ECO:0000313" key="15">
    <source>
        <dbReference type="Proteomes" id="UP001497382"/>
    </source>
</evidence>
<comment type="similarity">
    <text evidence="2">Belongs to the WD repeat DDB2/WDR76 family.</text>
</comment>
<keyword evidence="7" id="KW-0238">DNA-binding</keyword>
<dbReference type="AlphaFoldDB" id="A0AAV2B326"/>
<keyword evidence="6" id="KW-0833">Ubl conjugation pathway</keyword>
<dbReference type="GO" id="GO:0080008">
    <property type="term" value="C:Cul4-RING E3 ubiquitin ligase complex"/>
    <property type="evidence" value="ECO:0007669"/>
    <property type="project" value="InterPro"/>
</dbReference>
<evidence type="ECO:0000256" key="11">
    <source>
        <dbReference type="PROSITE-ProRule" id="PRU00221"/>
    </source>
</evidence>
<dbReference type="SMART" id="SM00320">
    <property type="entry name" value="WD40"/>
    <property type="match status" value="5"/>
</dbReference>
<dbReference type="InterPro" id="IPR033312">
    <property type="entry name" value="DDB2"/>
</dbReference>
<feature type="repeat" description="WD" evidence="11">
    <location>
        <begin position="245"/>
        <end position="277"/>
    </location>
</feature>
<keyword evidence="15" id="KW-1185">Reference proteome</keyword>
<comment type="subcellular location">
    <subcellularLocation>
        <location evidence="1">Nucleus</location>
    </subcellularLocation>
</comment>
<dbReference type="GO" id="GO:0003684">
    <property type="term" value="F:damaged DNA binding"/>
    <property type="evidence" value="ECO:0007669"/>
    <property type="project" value="InterPro"/>
</dbReference>
<reference evidence="14 15" key="1">
    <citation type="submission" date="2024-04" db="EMBL/GenBank/DDBJ databases">
        <authorList>
            <person name="Rising A."/>
            <person name="Reimegard J."/>
            <person name="Sonavane S."/>
            <person name="Akerstrom W."/>
            <person name="Nylinder S."/>
            <person name="Hedman E."/>
            <person name="Kallberg Y."/>
        </authorList>
    </citation>
    <scope>NUCLEOTIDE SEQUENCE [LARGE SCALE GENOMIC DNA]</scope>
</reference>
<protein>
    <recommendedName>
        <fullName evidence="10">Damage-specific DNA-binding protein 2</fullName>
    </recommendedName>
</protein>
<keyword evidence="5" id="KW-0227">DNA damage</keyword>
<dbReference type="GO" id="GO:0009411">
    <property type="term" value="P:response to UV"/>
    <property type="evidence" value="ECO:0007669"/>
    <property type="project" value="TreeGrafter"/>
</dbReference>
<dbReference type="PANTHER" id="PTHR15169:SF0">
    <property type="entry name" value="DNA DAMAGE-BINDING PROTEIN 2"/>
    <property type="match status" value="1"/>
</dbReference>
<evidence type="ECO:0000256" key="6">
    <source>
        <dbReference type="ARBA" id="ARBA00022786"/>
    </source>
</evidence>
<accession>A0AAV2B326</accession>
<dbReference type="Proteomes" id="UP001497382">
    <property type="component" value="Unassembled WGS sequence"/>
</dbReference>
<evidence type="ECO:0000256" key="4">
    <source>
        <dbReference type="ARBA" id="ARBA00022737"/>
    </source>
</evidence>
<keyword evidence="4" id="KW-0677">Repeat</keyword>
<dbReference type="InterPro" id="IPR036322">
    <property type="entry name" value="WD40_repeat_dom_sf"/>
</dbReference>
<dbReference type="PROSITE" id="PS50082">
    <property type="entry name" value="WD_REPEATS_2"/>
    <property type="match status" value="1"/>
</dbReference>
<evidence type="ECO:0000256" key="5">
    <source>
        <dbReference type="ARBA" id="ARBA00022763"/>
    </source>
</evidence>
<dbReference type="InterPro" id="IPR024977">
    <property type="entry name" value="Apc4-like_WD40_dom"/>
</dbReference>
<name>A0AAV2B326_9ARAC</name>
<evidence type="ECO:0000256" key="3">
    <source>
        <dbReference type="ARBA" id="ARBA00022574"/>
    </source>
</evidence>
<dbReference type="Pfam" id="PF12894">
    <property type="entry name" value="ANAPC4_WD40"/>
    <property type="match status" value="1"/>
</dbReference>
<keyword evidence="9" id="KW-0539">Nucleus</keyword>
<dbReference type="Gene3D" id="2.130.10.10">
    <property type="entry name" value="YVTN repeat-like/Quinoprotein amine dehydrogenase"/>
    <property type="match status" value="1"/>
</dbReference>
<evidence type="ECO:0000256" key="9">
    <source>
        <dbReference type="ARBA" id="ARBA00023242"/>
    </source>
</evidence>
<evidence type="ECO:0000256" key="12">
    <source>
        <dbReference type="SAM" id="MobiDB-lite"/>
    </source>
</evidence>
<evidence type="ECO:0000256" key="8">
    <source>
        <dbReference type="ARBA" id="ARBA00023204"/>
    </source>
</evidence>
<comment type="caution">
    <text evidence="14">The sequence shown here is derived from an EMBL/GenBank/DDBJ whole genome shotgun (WGS) entry which is preliminary data.</text>
</comment>